<evidence type="ECO:0008006" key="9">
    <source>
        <dbReference type="Google" id="ProtNLM"/>
    </source>
</evidence>
<keyword evidence="2" id="KW-0560">Oxidoreductase</keyword>
<dbReference type="GO" id="GO:0016491">
    <property type="term" value="F:oxidoreductase activity"/>
    <property type="evidence" value="ECO:0007669"/>
    <property type="project" value="UniProtKB-KW"/>
</dbReference>
<evidence type="ECO:0000256" key="2">
    <source>
        <dbReference type="ARBA" id="ARBA00023002"/>
    </source>
</evidence>
<dbReference type="EMBL" id="FR872580">
    <property type="protein sequence ID" value="CCB87360.1"/>
    <property type="molecule type" value="Genomic_DNA"/>
</dbReference>
<dbReference type="STRING" id="765952.PUV_24100"/>
<dbReference type="PROSITE" id="PS00080">
    <property type="entry name" value="MULTICOPPER_OXIDASE2"/>
    <property type="match status" value="1"/>
</dbReference>
<dbReference type="InterPro" id="IPR011706">
    <property type="entry name" value="Cu-oxidase_C"/>
</dbReference>
<dbReference type="Pfam" id="PF00394">
    <property type="entry name" value="Cu-oxidase"/>
    <property type="match status" value="1"/>
</dbReference>
<dbReference type="PANTHER" id="PTHR11709:SF394">
    <property type="entry name" value="FI03373P-RELATED"/>
    <property type="match status" value="1"/>
</dbReference>
<dbReference type="Pfam" id="PF07732">
    <property type="entry name" value="Cu-oxidase_3"/>
    <property type="match status" value="1"/>
</dbReference>
<sequence>MKIWAYLFCIACFFLFLELKSVTELTTSSKKIIVNNKEAEILTISQPDGTLGIRTNKSLAFDVILKNRLQVPTSIHWHGLILPNNQDGVAFVTQFPLYPGQLYHYKFPLLQSGTFWMHSHFGLQEQKLLGAPLIIYAPEDEKIADQEVILFLGDFSFKTPSEIYKELQCKTISGDMKKNTSDIVEVEYDAFLTNYHTLESPEVIDVEANKKIRLRIINGASSTNFFISLENLIGAAIAVDGNQIQPLQNTRFELAVAQRIDILVTIPSQGGFFPILAQAEGTDRQTGLVLATKNANPIKLPEKASKQAGALTNVQELNLHAKYSLSNRKVDNQVTVELGGNMEKYIWTLNGQTWPEVTPIIVEKGQRVEMLFKNNTSMSHPMHLHGHVFQVTQINGQSFSGAMRDTVLITPYSTLSIQFDADNPGVWPLHCHILYHLEAGMFTVVRYKDFEQPL</sequence>
<proteinExistence type="predicted"/>
<dbReference type="HOGENOM" id="CLU_009100_6_0_0"/>
<feature type="domain" description="Plastocyanin-like" evidence="4">
    <location>
        <begin position="148"/>
        <end position="291"/>
    </location>
</feature>
<protein>
    <recommendedName>
        <fullName evidence="9">Multicopper oxidase mco</fullName>
    </recommendedName>
</protein>
<keyword evidence="1" id="KW-0479">Metal-binding</keyword>
<evidence type="ECO:0000259" key="4">
    <source>
        <dbReference type="Pfam" id="PF00394"/>
    </source>
</evidence>
<dbReference type="CDD" id="cd13896">
    <property type="entry name" value="CuRO_3_CopA"/>
    <property type="match status" value="1"/>
</dbReference>
<evidence type="ECO:0000313" key="8">
    <source>
        <dbReference type="Proteomes" id="UP000000495"/>
    </source>
</evidence>
<dbReference type="InterPro" id="IPR034279">
    <property type="entry name" value="CuRO_3_CopA"/>
</dbReference>
<dbReference type="PANTHER" id="PTHR11709">
    <property type="entry name" value="MULTI-COPPER OXIDASE"/>
    <property type="match status" value="1"/>
</dbReference>
<name>F8L237_PARAV</name>
<dbReference type="InterPro" id="IPR045087">
    <property type="entry name" value="Cu-oxidase_fam"/>
</dbReference>
<dbReference type="InterPro" id="IPR008972">
    <property type="entry name" value="Cupredoxin"/>
</dbReference>
<feature type="domain" description="Plastocyanin-like" evidence="5">
    <location>
        <begin position="334"/>
        <end position="448"/>
    </location>
</feature>
<dbReference type="Pfam" id="PF07731">
    <property type="entry name" value="Cu-oxidase_2"/>
    <property type="match status" value="1"/>
</dbReference>
<dbReference type="GO" id="GO:0005507">
    <property type="term" value="F:copper ion binding"/>
    <property type="evidence" value="ECO:0007669"/>
    <property type="project" value="InterPro"/>
</dbReference>
<evidence type="ECO:0000259" key="5">
    <source>
        <dbReference type="Pfam" id="PF07731"/>
    </source>
</evidence>
<dbReference type="InterPro" id="IPR002355">
    <property type="entry name" value="Cu_oxidase_Cu_BS"/>
</dbReference>
<accession>F8L237</accession>
<evidence type="ECO:0000259" key="6">
    <source>
        <dbReference type="Pfam" id="PF07732"/>
    </source>
</evidence>
<dbReference type="eggNOG" id="COG2132">
    <property type="taxonomic scope" value="Bacteria"/>
</dbReference>
<dbReference type="RefSeq" id="WP_013925551.1">
    <property type="nucleotide sequence ID" value="NC_015702.1"/>
</dbReference>
<dbReference type="Proteomes" id="UP000000495">
    <property type="component" value="Chromosome"/>
</dbReference>
<dbReference type="InterPro" id="IPR001117">
    <property type="entry name" value="Cu-oxidase_2nd"/>
</dbReference>
<gene>
    <name evidence="7" type="ordered locus">PUV_24100</name>
</gene>
<dbReference type="OrthoDB" id="9757546at2"/>
<organism evidence="7 8">
    <name type="scientific">Parachlamydia acanthamoebae (strain UV7)</name>
    <dbReference type="NCBI Taxonomy" id="765952"/>
    <lineage>
        <taxon>Bacteria</taxon>
        <taxon>Pseudomonadati</taxon>
        <taxon>Chlamydiota</taxon>
        <taxon>Chlamydiia</taxon>
        <taxon>Parachlamydiales</taxon>
        <taxon>Parachlamydiaceae</taxon>
        <taxon>Parachlamydia</taxon>
    </lineage>
</organism>
<dbReference type="SUPFAM" id="SSF49503">
    <property type="entry name" value="Cupredoxins"/>
    <property type="match status" value="3"/>
</dbReference>
<dbReference type="KEGG" id="puv:PUV_24100"/>
<dbReference type="InterPro" id="IPR033138">
    <property type="entry name" value="Cu_oxidase_CS"/>
</dbReference>
<keyword evidence="8" id="KW-1185">Reference proteome</keyword>
<dbReference type="PROSITE" id="PS00079">
    <property type="entry name" value="MULTICOPPER_OXIDASE1"/>
    <property type="match status" value="1"/>
</dbReference>
<evidence type="ECO:0000256" key="1">
    <source>
        <dbReference type="ARBA" id="ARBA00022723"/>
    </source>
</evidence>
<feature type="domain" description="Plastocyanin-like" evidence="6">
    <location>
        <begin position="50"/>
        <end position="139"/>
    </location>
</feature>
<dbReference type="Gene3D" id="2.60.40.420">
    <property type="entry name" value="Cupredoxins - blue copper proteins"/>
    <property type="match status" value="3"/>
</dbReference>
<keyword evidence="3" id="KW-0186">Copper</keyword>
<dbReference type="InterPro" id="IPR011707">
    <property type="entry name" value="Cu-oxidase-like_N"/>
</dbReference>
<reference key="1">
    <citation type="journal article" date="2011" name="Mol. Biol. Evol.">
        <title>Unity in variety -- the pan-genome of the Chlamydiae.</title>
        <authorList>
            <person name="Collingro A."/>
            <person name="Tischler P."/>
            <person name="Weinmaier T."/>
            <person name="Penz T."/>
            <person name="Heinz E."/>
            <person name="Brunham R.C."/>
            <person name="Read T.D."/>
            <person name="Bavoil P.M."/>
            <person name="Sachse K."/>
            <person name="Kahane S."/>
            <person name="Friedman M.G."/>
            <person name="Rattei T."/>
            <person name="Myers G.S.A."/>
            <person name="Horn M."/>
        </authorList>
    </citation>
    <scope>NUCLEOTIDE SEQUENCE</scope>
    <source>
        <strain>UV7</strain>
    </source>
</reference>
<evidence type="ECO:0000313" key="7">
    <source>
        <dbReference type="EMBL" id="CCB87360.1"/>
    </source>
</evidence>
<evidence type="ECO:0000256" key="3">
    <source>
        <dbReference type="ARBA" id="ARBA00023008"/>
    </source>
</evidence>
<reference evidence="7 8" key="2">
    <citation type="journal article" date="2011" name="Mol. Biol. Evol.">
        <title>Unity in variety--the pan-genome of the Chlamydiae.</title>
        <authorList>
            <person name="Collingro A."/>
            <person name="Tischler P."/>
            <person name="Weinmaier T."/>
            <person name="Penz T."/>
            <person name="Heinz E."/>
            <person name="Brunham R.C."/>
            <person name="Read T.D."/>
            <person name="Bavoil P.M."/>
            <person name="Sachse K."/>
            <person name="Kahane S."/>
            <person name="Friedman M.G."/>
            <person name="Rattei T."/>
            <person name="Myers G.S."/>
            <person name="Horn M."/>
        </authorList>
    </citation>
    <scope>NUCLEOTIDE SEQUENCE [LARGE SCALE GENOMIC DNA]</scope>
    <source>
        <strain evidence="8">UV7</strain>
    </source>
</reference>
<dbReference type="AlphaFoldDB" id="F8L237"/>
<dbReference type="CDD" id="cd13865">
    <property type="entry name" value="CuRO_1_LCC_like_3"/>
    <property type="match status" value="1"/>
</dbReference>